<feature type="domain" description="DUF7613" evidence="4">
    <location>
        <begin position="799"/>
        <end position="956"/>
    </location>
</feature>
<dbReference type="GeneID" id="59337612"/>
<dbReference type="Pfam" id="PF24587">
    <property type="entry name" value="DUF7612"/>
    <property type="match status" value="1"/>
</dbReference>
<evidence type="ECO:0000313" key="6">
    <source>
        <dbReference type="EMBL" id="KAF6226351.1"/>
    </source>
</evidence>
<evidence type="ECO:0000259" key="2">
    <source>
        <dbReference type="Pfam" id="PF24586"/>
    </source>
</evidence>
<dbReference type="InterPro" id="IPR056031">
    <property type="entry name" value="DUF7612"/>
</dbReference>
<dbReference type="RefSeq" id="XP_037154904.1">
    <property type="nucleotide sequence ID" value="XM_037300078.1"/>
</dbReference>
<dbReference type="InterPro" id="IPR056033">
    <property type="entry name" value="DUF7614"/>
</dbReference>
<reference evidence="6 7" key="1">
    <citation type="journal article" date="2020" name="Genomics">
        <title>Complete, high-quality genomes from long-read metagenomic sequencing of two wolf lichen thalli reveals enigmatic genome architecture.</title>
        <authorList>
            <person name="McKenzie S.K."/>
            <person name="Walston R.F."/>
            <person name="Allen J.L."/>
        </authorList>
    </citation>
    <scope>NUCLEOTIDE SEQUENCE [LARGE SCALE GENOMIC DNA]</scope>
    <source>
        <strain evidence="6">WasteWater1</strain>
    </source>
</reference>
<dbReference type="Pfam" id="PF24588">
    <property type="entry name" value="DUF7613"/>
    <property type="match status" value="1"/>
</dbReference>
<gene>
    <name evidence="6" type="ORF">HO133_009217</name>
</gene>
<feature type="region of interest" description="Disordered" evidence="1">
    <location>
        <begin position="283"/>
        <end position="332"/>
    </location>
</feature>
<dbReference type="InterPro" id="IPR056030">
    <property type="entry name" value="DUF7611"/>
</dbReference>
<protein>
    <submittedName>
        <fullName evidence="6">Uncharacterized protein</fullName>
    </submittedName>
</protein>
<accession>A0A8H6CNI2</accession>
<evidence type="ECO:0000259" key="5">
    <source>
        <dbReference type="Pfam" id="PF24589"/>
    </source>
</evidence>
<feature type="compositionally biased region" description="Basic and acidic residues" evidence="1">
    <location>
        <begin position="194"/>
        <end position="205"/>
    </location>
</feature>
<feature type="region of interest" description="Disordered" evidence="1">
    <location>
        <begin position="119"/>
        <end position="230"/>
    </location>
</feature>
<dbReference type="AlphaFoldDB" id="A0A8H6CNI2"/>
<feature type="compositionally biased region" description="Basic and acidic residues" evidence="1">
    <location>
        <begin position="313"/>
        <end position="330"/>
    </location>
</feature>
<feature type="domain" description="DUF7611" evidence="2">
    <location>
        <begin position="517"/>
        <end position="668"/>
    </location>
</feature>
<evidence type="ECO:0000313" key="7">
    <source>
        <dbReference type="Proteomes" id="UP000593566"/>
    </source>
</evidence>
<proteinExistence type="predicted"/>
<dbReference type="Pfam" id="PF24589">
    <property type="entry name" value="DUF7614"/>
    <property type="match status" value="1"/>
</dbReference>
<evidence type="ECO:0000256" key="1">
    <source>
        <dbReference type="SAM" id="MobiDB-lite"/>
    </source>
</evidence>
<feature type="compositionally biased region" description="Basic and acidic residues" evidence="1">
    <location>
        <begin position="220"/>
        <end position="230"/>
    </location>
</feature>
<feature type="domain" description="DUF7614" evidence="5">
    <location>
        <begin position="962"/>
        <end position="1083"/>
    </location>
</feature>
<dbReference type="Pfam" id="PF24586">
    <property type="entry name" value="DUF7611"/>
    <property type="match status" value="1"/>
</dbReference>
<feature type="compositionally biased region" description="Polar residues" evidence="1">
    <location>
        <begin position="1"/>
        <end position="10"/>
    </location>
</feature>
<organism evidence="6 7">
    <name type="scientific">Letharia lupina</name>
    <dbReference type="NCBI Taxonomy" id="560253"/>
    <lineage>
        <taxon>Eukaryota</taxon>
        <taxon>Fungi</taxon>
        <taxon>Dikarya</taxon>
        <taxon>Ascomycota</taxon>
        <taxon>Pezizomycotina</taxon>
        <taxon>Lecanoromycetes</taxon>
        <taxon>OSLEUM clade</taxon>
        <taxon>Lecanoromycetidae</taxon>
        <taxon>Lecanorales</taxon>
        <taxon>Lecanorineae</taxon>
        <taxon>Parmeliaceae</taxon>
        <taxon>Letharia</taxon>
    </lineage>
</organism>
<evidence type="ECO:0000259" key="4">
    <source>
        <dbReference type="Pfam" id="PF24588"/>
    </source>
</evidence>
<comment type="caution">
    <text evidence="6">The sequence shown here is derived from an EMBL/GenBank/DDBJ whole genome shotgun (WGS) entry which is preliminary data.</text>
</comment>
<feature type="compositionally biased region" description="Basic and acidic residues" evidence="1">
    <location>
        <begin position="140"/>
        <end position="157"/>
    </location>
</feature>
<dbReference type="InterPro" id="IPR056032">
    <property type="entry name" value="DUF7613"/>
</dbReference>
<dbReference type="Proteomes" id="UP000593566">
    <property type="component" value="Unassembled WGS sequence"/>
</dbReference>
<sequence>MSESVSSPEESQGENKPFGKHNWRGKLFSADSRFGRAAEPLESTDDDVANFLHPAGTRPEAGTQSAPLPPRIDVAAGSRRPSAANVHQDDTIVDVYRRPKPRQNKGLCVRFDLGPLVIGVGGDEAELPSRDVSRSFADSMRSERSPNRELSHYDTNDQRSQAYGRSTHPDDETSFRPSSLQRRPTGIDDENLVEESRHAGHDREAVQSAFSRTRKLAPRPRNEEQDLDLDFRKREVTDLSYRPSSASEDLSYDQSYTWQTAEFGDQGATRLLIALPSEALPASALNPSETPEPPYVFQEPSSSSYHFPPATKRLPELPGSRDQDIHHDSQDVPPSLKINSLAIHTAAERLGGDSLEDFDSRVRRFSDLFRLNASAHVDIMAVPLERWVSISAWWFLRGRGGLESALRRKASVIAPATAANDGGFSQAYVNLAKAWWVLKDVTPNLPEIRRFGNASMGSMVAVITSFGDQPLAELVEVHLRILANLRGLTMSMKRNGRLPPDDLQMQGLEPQIFLETPTFSPDIAALMINNTLDPTTKGKNYVAEPFFPILVGDTARHFSFGKMFVDVCLDTRDDAKSGVQIACVVSVLRERTDWAVKAAVASQDGKVNLLIQSGEAGSLHWHDVQWKIPLHTMQLRLAEDICLKIKFCEKDFKTIWGICDYTQRIRKEYSAGRDEEALYERELPTFQCFDSPSFPREPIKDCRVRLFERKVVAVEGSRQHRVHDGYRLMVITPPGTKTLSKVNYQLGKESPILFGTYRSKGGNTLLVRVPPSLRVSLTFQKASDVELFRSTLTGTSITEDDHCSAFLQLQNFTISSVSADQDIAYMNASRCINDLKWHTLRVVSKGPPTYGHDSQSTIFSEHLRILADCDSGTFTDRINAGPGDLQLSLSVENFDEIKLLRAAQQDMTWGFADGVLPEADLSSLSHMLQSAGMSPSIRTYHFRSLSDLHSFQAMLTGFHVLYDGLASTFSISRRRFKHWETSTPRLQIIKQDKTVQLVAFFKDFSHGACMNFVLKVTDFFDTFARSGVFFLRIVDAKFALPKGESDLARDFVCLDMPEYPGEHDDIIIGFDNEDDRDRFAQGLAAPVYGALQMVKYVLPNMGRRTLYVALNISRVKVDGELTR</sequence>
<keyword evidence="7" id="KW-1185">Reference proteome</keyword>
<feature type="region of interest" description="Disordered" evidence="1">
    <location>
        <begin position="1"/>
        <end position="88"/>
    </location>
</feature>
<feature type="domain" description="DUF7612" evidence="3">
    <location>
        <begin position="672"/>
        <end position="795"/>
    </location>
</feature>
<name>A0A8H6CNI2_9LECA</name>
<evidence type="ECO:0000259" key="3">
    <source>
        <dbReference type="Pfam" id="PF24587"/>
    </source>
</evidence>
<dbReference type="EMBL" id="JACCJB010000006">
    <property type="protein sequence ID" value="KAF6226351.1"/>
    <property type="molecule type" value="Genomic_DNA"/>
</dbReference>